<protein>
    <submittedName>
        <fullName evidence="1">Uncharacterized protein</fullName>
    </submittedName>
</protein>
<dbReference type="GeneID" id="59345769"/>
<keyword evidence="2" id="KW-1185">Reference proteome</keyword>
<dbReference type="EMBL" id="JACAZF010000005">
    <property type="protein sequence ID" value="KAF7304202.1"/>
    <property type="molecule type" value="Genomic_DNA"/>
</dbReference>
<comment type="caution">
    <text evidence="1">The sequence shown here is derived from an EMBL/GenBank/DDBJ whole genome shotgun (WGS) entry which is preliminary data.</text>
</comment>
<evidence type="ECO:0000313" key="2">
    <source>
        <dbReference type="Proteomes" id="UP000636479"/>
    </source>
</evidence>
<organism evidence="1 2">
    <name type="scientific">Mycena indigotica</name>
    <dbReference type="NCBI Taxonomy" id="2126181"/>
    <lineage>
        <taxon>Eukaryota</taxon>
        <taxon>Fungi</taxon>
        <taxon>Dikarya</taxon>
        <taxon>Basidiomycota</taxon>
        <taxon>Agaricomycotina</taxon>
        <taxon>Agaricomycetes</taxon>
        <taxon>Agaricomycetidae</taxon>
        <taxon>Agaricales</taxon>
        <taxon>Marasmiineae</taxon>
        <taxon>Mycenaceae</taxon>
        <taxon>Mycena</taxon>
    </lineage>
</organism>
<evidence type="ECO:0000313" key="1">
    <source>
        <dbReference type="EMBL" id="KAF7304202.1"/>
    </source>
</evidence>
<reference evidence="1" key="1">
    <citation type="submission" date="2020-05" db="EMBL/GenBank/DDBJ databases">
        <title>Mycena genomes resolve the evolution of fungal bioluminescence.</title>
        <authorList>
            <person name="Tsai I.J."/>
        </authorList>
    </citation>
    <scope>NUCLEOTIDE SEQUENCE</scope>
    <source>
        <strain evidence="1">171206Taipei</strain>
    </source>
</reference>
<gene>
    <name evidence="1" type="ORF">MIND_00652300</name>
</gene>
<proteinExistence type="predicted"/>
<name>A0A8H6W432_9AGAR</name>
<dbReference type="Proteomes" id="UP000636479">
    <property type="component" value="Unassembled WGS sequence"/>
</dbReference>
<sequence>MSINIPDMLHASPTHAPPDIMVGGHHAITARLMPSPEGCSPCRLFSDPDSVTSVTGTRSRTSLLVFTPRPSPAARRARRPSGYVALHLGSPPLSLTHSIPSVVPHSQLTQLGRQVGRRQRTQSLLASPTLNAMLSTVTTNLKSRLPQAGCHVNATATLFLFPSVFNLGVVAVATRDR</sequence>
<accession>A0A8H6W432</accession>
<dbReference type="AlphaFoldDB" id="A0A8H6W432"/>
<dbReference type="RefSeq" id="XP_037221174.1">
    <property type="nucleotide sequence ID" value="XM_037363253.1"/>
</dbReference>